<dbReference type="OrthoDB" id="9782799at2"/>
<feature type="binding site" evidence="10">
    <location>
        <position position="255"/>
    </location>
    <ligand>
        <name>succinyl-CoA</name>
        <dbReference type="ChEBI" id="CHEBI:57292"/>
    </ligand>
</feature>
<reference evidence="12 13" key="1">
    <citation type="submission" date="2019-12" db="EMBL/GenBank/DDBJ databases">
        <title>Whole genome shotgun sequence of Streptomyces caniferus NBRC 15389.</title>
        <authorList>
            <person name="Ichikawa N."/>
            <person name="Kimura A."/>
            <person name="Kitahashi Y."/>
            <person name="Komaki H."/>
            <person name="Tamura T."/>
        </authorList>
    </citation>
    <scope>NUCLEOTIDE SEQUENCE [LARGE SCALE GENOMIC DNA]</scope>
    <source>
        <strain evidence="12 13">NBRC 15389</strain>
    </source>
</reference>
<feature type="binding site" evidence="10">
    <location>
        <begin position="303"/>
        <end position="306"/>
    </location>
    <ligand>
        <name>succinyl-CoA</name>
        <dbReference type="ChEBI" id="CHEBI:57292"/>
    </ligand>
</feature>
<dbReference type="GO" id="GO:0009089">
    <property type="term" value="P:lysine biosynthetic process via diaminopimelate"/>
    <property type="evidence" value="ECO:0007669"/>
    <property type="project" value="UniProtKB-UniRule"/>
</dbReference>
<feature type="binding site" evidence="10">
    <location>
        <position position="229"/>
    </location>
    <ligand>
        <name>succinyl-CoA</name>
        <dbReference type="ChEBI" id="CHEBI:57292"/>
    </ligand>
</feature>
<dbReference type="GO" id="GO:0019877">
    <property type="term" value="P:diaminopimelate biosynthetic process"/>
    <property type="evidence" value="ECO:0007669"/>
    <property type="project" value="UniProtKB-UniRule"/>
</dbReference>
<dbReference type="InterPro" id="IPR038361">
    <property type="entry name" value="THDPS_M_sf"/>
</dbReference>
<dbReference type="HAMAP" id="MF_02122">
    <property type="entry name" value="DapD_type2"/>
    <property type="match status" value="1"/>
</dbReference>
<dbReference type="CDD" id="cd04649">
    <property type="entry name" value="LbH_THP_succinylT_putative"/>
    <property type="match status" value="1"/>
</dbReference>
<feature type="binding site" evidence="10">
    <location>
        <position position="290"/>
    </location>
    <ligand>
        <name>succinyl-CoA</name>
        <dbReference type="ChEBI" id="CHEBI:57292"/>
    </ligand>
</feature>
<dbReference type="FunFam" id="2.160.10.10:FF:000009">
    <property type="entry name" value="2,3,4,5-tetrahydropyridine-2,6-dicarboxylate N-succinyltransferase"/>
    <property type="match status" value="1"/>
</dbReference>
<keyword evidence="8 10" id="KW-0457">Lysine biosynthesis</keyword>
<keyword evidence="2 10" id="KW-0963">Cytoplasm</keyword>
<evidence type="ECO:0000256" key="5">
    <source>
        <dbReference type="ARBA" id="ARBA00022723"/>
    </source>
</evidence>
<dbReference type="EC" id="2.3.1.117" evidence="10"/>
<evidence type="ECO:0000256" key="1">
    <source>
        <dbReference type="ARBA" id="ARBA00011233"/>
    </source>
</evidence>
<proteinExistence type="inferred from homology"/>
<evidence type="ECO:0000313" key="13">
    <source>
        <dbReference type="Proteomes" id="UP000435837"/>
    </source>
</evidence>
<dbReference type="EMBL" id="BLIN01000005">
    <property type="protein sequence ID" value="GFE09174.1"/>
    <property type="molecule type" value="Genomic_DNA"/>
</dbReference>
<comment type="caution">
    <text evidence="12">The sequence shown here is derived from an EMBL/GenBank/DDBJ whole genome shotgun (WGS) entry which is preliminary data.</text>
</comment>
<dbReference type="NCBIfam" id="TIGR03535">
    <property type="entry name" value="DapD_actino"/>
    <property type="match status" value="1"/>
</dbReference>
<comment type="pathway">
    <text evidence="10">Amino-acid biosynthesis; L-lysine biosynthesis via DAP pathway; LL-2,6-diaminopimelate from (S)-tetrahydrodipicolinate (succinylase route): step 1/3.</text>
</comment>
<comment type="function">
    <text evidence="10">Catalyzes the conversion of the cyclic tetrahydrodipicolinate (THDP) into the acyclic N-succinyl-L-2-amino-6-oxopimelate using succinyl-CoA.</text>
</comment>
<keyword evidence="4 10" id="KW-0808">Transferase</keyword>
<feature type="binding site" evidence="10">
    <location>
        <begin position="270"/>
        <end position="271"/>
    </location>
    <ligand>
        <name>succinyl-CoA</name>
        <dbReference type="ChEBI" id="CHEBI:57292"/>
    </ligand>
</feature>
<dbReference type="AlphaFoldDB" id="A0A640SE94"/>
<evidence type="ECO:0000256" key="4">
    <source>
        <dbReference type="ARBA" id="ARBA00022679"/>
    </source>
</evidence>
<dbReference type="InterPro" id="IPR011004">
    <property type="entry name" value="Trimer_LpxA-like_sf"/>
</dbReference>
<feature type="binding site" evidence="10">
    <location>
        <position position="196"/>
    </location>
    <ligand>
        <name>Mg(2+)</name>
        <dbReference type="ChEBI" id="CHEBI:18420"/>
        <label>2</label>
        <note>ligand shared between trimeric partners</note>
    </ligand>
</feature>
<dbReference type="RefSeq" id="WP_159480277.1">
    <property type="nucleotide sequence ID" value="NZ_BAAATH010000011.1"/>
</dbReference>
<dbReference type="Gene3D" id="3.30.60.70">
    <property type="entry name" value="Trimeric LpxA-like enzymes"/>
    <property type="match status" value="1"/>
</dbReference>
<dbReference type="InterPro" id="IPR001451">
    <property type="entry name" value="Hexapep"/>
</dbReference>
<feature type="binding site" evidence="10">
    <location>
        <position position="232"/>
    </location>
    <ligand>
        <name>succinyl-CoA</name>
        <dbReference type="ChEBI" id="CHEBI:57292"/>
    </ligand>
</feature>
<keyword evidence="3 10" id="KW-0028">Amino-acid biosynthesis</keyword>
<evidence type="ECO:0000259" key="11">
    <source>
        <dbReference type="Pfam" id="PF14789"/>
    </source>
</evidence>
<dbReference type="Gene3D" id="2.160.10.10">
    <property type="entry name" value="Hexapeptide repeat proteins"/>
    <property type="match status" value="1"/>
</dbReference>
<organism evidence="12 13">
    <name type="scientific">Streptomyces caniferus</name>
    <dbReference type="NCBI Taxonomy" id="285557"/>
    <lineage>
        <taxon>Bacteria</taxon>
        <taxon>Bacillati</taxon>
        <taxon>Actinomycetota</taxon>
        <taxon>Actinomycetes</taxon>
        <taxon>Kitasatosporales</taxon>
        <taxon>Streptomycetaceae</taxon>
        <taxon>Streptomyces</taxon>
    </lineage>
</organism>
<dbReference type="Proteomes" id="UP000435837">
    <property type="component" value="Unassembled WGS sequence"/>
</dbReference>
<dbReference type="Gene3D" id="3.30.70.2010">
    <property type="match status" value="1"/>
</dbReference>
<feature type="domain" description="2,3,4,5-tetrahydropyridine-2,6-dicarboxylate N-succinyltransferase middle" evidence="11">
    <location>
        <begin position="123"/>
        <end position="163"/>
    </location>
</feature>
<dbReference type="Pfam" id="PF14789">
    <property type="entry name" value="THDPS_M"/>
    <property type="match status" value="1"/>
</dbReference>
<feature type="binding site" evidence="10">
    <location>
        <position position="179"/>
    </location>
    <ligand>
        <name>Mg(2+)</name>
        <dbReference type="ChEBI" id="CHEBI:18420"/>
        <label>1</label>
        <note>ligand shared between trimeric partners</note>
    </ligand>
</feature>
<feature type="active site" description="Acyl-anhydride intermediate" evidence="10">
    <location>
        <position position="212"/>
    </location>
</feature>
<keyword evidence="6 10" id="KW-0460">Magnesium</keyword>
<dbReference type="InterPro" id="IPR019875">
    <property type="entry name" value="DapD_actinobacteria"/>
</dbReference>
<protein>
    <recommendedName>
        <fullName evidence="10">2,3,4,5-tetrahydropyridine-2,6-dicarboxylate N-succinyltransferase</fullName>
        <ecNumber evidence="10">2.3.1.117</ecNumber>
    </recommendedName>
    <alternativeName>
        <fullName evidence="10">Tetrahydrodipicolinate N-succinyltransferase</fullName>
        <shortName evidence="10">THDP succinyltransferase</shortName>
        <shortName evidence="10">THP succinyltransferase</shortName>
    </alternativeName>
    <alternativeName>
        <fullName evidence="10">Tetrahydropicolinate succinylase</fullName>
    </alternativeName>
</protein>
<accession>A0A640SE94</accession>
<evidence type="ECO:0000313" key="12">
    <source>
        <dbReference type="EMBL" id="GFE09174.1"/>
    </source>
</evidence>
<dbReference type="GO" id="GO:0008666">
    <property type="term" value="F:2,3,4,5-tetrahydropyridine-2,6-dicarboxylate N-succinyltransferase activity"/>
    <property type="evidence" value="ECO:0007669"/>
    <property type="project" value="UniProtKB-UniRule"/>
</dbReference>
<dbReference type="Pfam" id="PF14602">
    <property type="entry name" value="Hexapep_2"/>
    <property type="match status" value="1"/>
</dbReference>
<keyword evidence="7 10" id="KW-0220">Diaminopimelate biosynthesis</keyword>
<dbReference type="SUPFAM" id="SSF51161">
    <property type="entry name" value="Trimeric LpxA-like enzymes"/>
    <property type="match status" value="1"/>
</dbReference>
<comment type="subunit">
    <text evidence="1 10">Homotrimer.</text>
</comment>
<comment type="catalytic activity">
    <reaction evidence="10">
        <text>(S)-2,3,4,5-tetrahydrodipicolinate + succinyl-CoA + H2O = (S)-2-succinylamino-6-oxoheptanedioate + CoA</text>
        <dbReference type="Rhea" id="RHEA:17325"/>
        <dbReference type="ChEBI" id="CHEBI:15377"/>
        <dbReference type="ChEBI" id="CHEBI:15685"/>
        <dbReference type="ChEBI" id="CHEBI:16845"/>
        <dbReference type="ChEBI" id="CHEBI:57287"/>
        <dbReference type="ChEBI" id="CHEBI:57292"/>
        <dbReference type="EC" id="2.3.1.117"/>
    </reaction>
</comment>
<keyword evidence="9 10" id="KW-0012">Acyltransferase</keyword>
<evidence type="ECO:0000256" key="2">
    <source>
        <dbReference type="ARBA" id="ARBA00022490"/>
    </source>
</evidence>
<evidence type="ECO:0000256" key="3">
    <source>
        <dbReference type="ARBA" id="ARBA00022605"/>
    </source>
</evidence>
<keyword evidence="5 10" id="KW-0479">Metal-binding</keyword>
<feature type="binding site" evidence="10">
    <location>
        <position position="278"/>
    </location>
    <ligand>
        <name>succinyl-CoA</name>
        <dbReference type="ChEBI" id="CHEBI:57292"/>
    </ligand>
</feature>
<evidence type="ECO:0000256" key="8">
    <source>
        <dbReference type="ARBA" id="ARBA00023154"/>
    </source>
</evidence>
<comment type="similarity">
    <text evidence="10">Belongs to the type 2 tetrahydrodipicolinate N-succinyltransferase family.</text>
</comment>
<dbReference type="GO" id="GO:0005737">
    <property type="term" value="C:cytoplasm"/>
    <property type="evidence" value="ECO:0007669"/>
    <property type="project" value="UniProtKB-SubCell"/>
</dbReference>
<evidence type="ECO:0000256" key="9">
    <source>
        <dbReference type="ARBA" id="ARBA00023315"/>
    </source>
</evidence>
<evidence type="ECO:0000256" key="6">
    <source>
        <dbReference type="ARBA" id="ARBA00022842"/>
    </source>
</evidence>
<dbReference type="InterPro" id="IPR032784">
    <property type="entry name" value="THDPS_M"/>
</dbReference>
<evidence type="ECO:0000256" key="10">
    <source>
        <dbReference type="HAMAP-Rule" id="MF_02122"/>
    </source>
</evidence>
<dbReference type="GO" id="GO:0000287">
    <property type="term" value="F:magnesium ion binding"/>
    <property type="evidence" value="ECO:0007669"/>
    <property type="project" value="UniProtKB-UniRule"/>
</dbReference>
<dbReference type="InterPro" id="IPR026586">
    <property type="entry name" value="Type2_DapD"/>
</dbReference>
<gene>
    <name evidence="10 12" type="primary">dapD</name>
    <name evidence="12" type="ORF">Scani_54420</name>
</gene>
<comment type="subcellular location">
    <subcellularLocation>
        <location evidence="10">Cytoplasm</location>
    </subcellularLocation>
</comment>
<feature type="binding site" evidence="10">
    <location>
        <position position="214"/>
    </location>
    <ligand>
        <name>succinyl-CoA</name>
        <dbReference type="ChEBI" id="CHEBI:57292"/>
    </ligand>
</feature>
<evidence type="ECO:0000256" key="7">
    <source>
        <dbReference type="ARBA" id="ARBA00022915"/>
    </source>
</evidence>
<dbReference type="UniPathway" id="UPA00034">
    <property type="reaction ID" value="UER00019"/>
</dbReference>
<name>A0A640SE94_9ACTN</name>
<sequence length="331" mass="34071">MTDAAVSASRTTGAVAAGLATVTSDGTVLDTWFPAPELIGAPGPAGTEHLDDERATELLGAAVLKAIGPDPVRDVEVVAVRTVIASLDDKPLDAHDAYLRLHLLSHRLVTPHGQNLEGLFGLLSNVAWSSLGPVAVDQVETVRLNARAEGLHLQVTSIDKFPRMTDYVAPAGVRIADADRVRLGAHLAAGTTVMHEGFVNFNAGTLGTSMVEGRISAGVVVGDGSDIGGGASTMGTLSGGGKQIISIGERCLLGAESGIGIALGDECVVEAGLYVTAGTRVTLPDGQIVKALELSGADNILFRRNSTTGTVEARPNKATWGGLNEVLHSHN</sequence>